<evidence type="ECO:0000313" key="3">
    <source>
        <dbReference type="Proteomes" id="UP001055439"/>
    </source>
</evidence>
<dbReference type="AlphaFoldDB" id="A0A9E7GDP6"/>
<dbReference type="PANTHER" id="PTHR47461">
    <property type="entry name" value="PHYTOLONGIN PHYL1.2"/>
    <property type="match status" value="1"/>
</dbReference>
<sequence length="203" mass="22566">MDSSSSSPGNIVFFSVSKEKDLVYSYNGGGQEIQALALSWSDKAKFHHAWHSHTVDNMTFGFLMQDGYTFFAIDDDGNAGNSEILLFLERLRDAFREVAKDDKVGDELSWVIRVRAGGDTHEEKRPEDVAGVSSRALKVDVLQGPAGGVISLSRSLSCRLMAQQRARRLWWRQVKIVAAVDALLCLTMFAVWLVVCEGFQCVS</sequence>
<reference evidence="2" key="1">
    <citation type="submission" date="2022-05" db="EMBL/GenBank/DDBJ databases">
        <title>The Musa troglodytarum L. genome provides insights into the mechanism of non-climacteric behaviour and enrichment of carotenoids.</title>
        <authorList>
            <person name="Wang J."/>
        </authorList>
    </citation>
    <scope>NUCLEOTIDE SEQUENCE</scope>
    <source>
        <tissue evidence="2">Leaf</tissue>
    </source>
</reference>
<keyword evidence="3" id="KW-1185">Reference proteome</keyword>
<evidence type="ECO:0000313" key="2">
    <source>
        <dbReference type="EMBL" id="URE10347.1"/>
    </source>
</evidence>
<protein>
    <submittedName>
        <fullName evidence="2">VAMP-like protein</fullName>
    </submittedName>
</protein>
<accession>A0A9E7GDP6</accession>
<keyword evidence="1" id="KW-0812">Transmembrane</keyword>
<evidence type="ECO:0000256" key="1">
    <source>
        <dbReference type="SAM" id="Phobius"/>
    </source>
</evidence>
<name>A0A9E7GDP6_9LILI</name>
<gene>
    <name evidence="2" type="ORF">MUK42_01613</name>
</gene>
<organism evidence="2 3">
    <name type="scientific">Musa troglodytarum</name>
    <name type="common">fe'i banana</name>
    <dbReference type="NCBI Taxonomy" id="320322"/>
    <lineage>
        <taxon>Eukaryota</taxon>
        <taxon>Viridiplantae</taxon>
        <taxon>Streptophyta</taxon>
        <taxon>Embryophyta</taxon>
        <taxon>Tracheophyta</taxon>
        <taxon>Spermatophyta</taxon>
        <taxon>Magnoliopsida</taxon>
        <taxon>Liliopsida</taxon>
        <taxon>Zingiberales</taxon>
        <taxon>Musaceae</taxon>
        <taxon>Musa</taxon>
    </lineage>
</organism>
<feature type="transmembrane region" description="Helical" evidence="1">
    <location>
        <begin position="174"/>
        <end position="195"/>
    </location>
</feature>
<dbReference type="OrthoDB" id="1871923at2759"/>
<dbReference type="Proteomes" id="UP001055439">
    <property type="component" value="Chromosome 6"/>
</dbReference>
<keyword evidence="1" id="KW-1133">Transmembrane helix</keyword>
<dbReference type="GO" id="GO:0016020">
    <property type="term" value="C:membrane"/>
    <property type="evidence" value="ECO:0007669"/>
    <property type="project" value="InterPro"/>
</dbReference>
<dbReference type="InterPro" id="IPR044783">
    <property type="entry name" value="PHYL"/>
</dbReference>
<dbReference type="PANTHER" id="PTHR47461:SF1">
    <property type="entry name" value="PHYTOLONGIN PHYL1.2"/>
    <property type="match status" value="1"/>
</dbReference>
<dbReference type="Gene3D" id="3.30.450.50">
    <property type="entry name" value="Longin domain"/>
    <property type="match status" value="1"/>
</dbReference>
<dbReference type="EMBL" id="CP097508">
    <property type="protein sequence ID" value="URE10347.1"/>
    <property type="molecule type" value="Genomic_DNA"/>
</dbReference>
<keyword evidence="1" id="KW-0472">Membrane</keyword>
<proteinExistence type="predicted"/>